<evidence type="ECO:0000256" key="1">
    <source>
        <dbReference type="SAM" id="MobiDB-lite"/>
    </source>
</evidence>
<comment type="caution">
    <text evidence="2">The sequence shown here is derived from an EMBL/GenBank/DDBJ whole genome shotgun (WGS) entry which is preliminary data.</text>
</comment>
<protein>
    <submittedName>
        <fullName evidence="2">Uncharacterized protein</fullName>
    </submittedName>
</protein>
<sequence length="103" mass="11580">MGQEKSGRDSGWERDNGETSSRSNRGQEYIKQLHLKYTCQRAVIVKAAPAVLCTFPDPRPVKYAMLDQKGVLLCPTTDPRSVKALPSQITGPQITWVERLFEC</sequence>
<dbReference type="AlphaFoldDB" id="A0AAN7X4S4"/>
<gene>
    <name evidence="2" type="ORF">PBY51_015108</name>
</gene>
<accession>A0AAN7X4S4</accession>
<feature type="compositionally biased region" description="Basic and acidic residues" evidence="1">
    <location>
        <begin position="1"/>
        <end position="17"/>
    </location>
</feature>
<evidence type="ECO:0000313" key="2">
    <source>
        <dbReference type="EMBL" id="KAK5854004.1"/>
    </source>
</evidence>
<proteinExistence type="predicted"/>
<organism evidence="2 3">
    <name type="scientific">Eleginops maclovinus</name>
    <name type="common">Patagonian blennie</name>
    <name type="synonym">Eleginus maclovinus</name>
    <dbReference type="NCBI Taxonomy" id="56733"/>
    <lineage>
        <taxon>Eukaryota</taxon>
        <taxon>Metazoa</taxon>
        <taxon>Chordata</taxon>
        <taxon>Craniata</taxon>
        <taxon>Vertebrata</taxon>
        <taxon>Euteleostomi</taxon>
        <taxon>Actinopterygii</taxon>
        <taxon>Neopterygii</taxon>
        <taxon>Teleostei</taxon>
        <taxon>Neoteleostei</taxon>
        <taxon>Acanthomorphata</taxon>
        <taxon>Eupercaria</taxon>
        <taxon>Perciformes</taxon>
        <taxon>Notothenioidei</taxon>
        <taxon>Eleginopidae</taxon>
        <taxon>Eleginops</taxon>
    </lineage>
</organism>
<evidence type="ECO:0000313" key="3">
    <source>
        <dbReference type="Proteomes" id="UP001346869"/>
    </source>
</evidence>
<keyword evidence="3" id="KW-1185">Reference proteome</keyword>
<reference evidence="2 3" key="1">
    <citation type="journal article" date="2023" name="Genes (Basel)">
        <title>Chromosome-Level Genome Assembly and Circadian Gene Repertoire of the Patagonia Blennie Eleginops maclovinus-The Closest Ancestral Proxy of Antarctic Cryonotothenioids.</title>
        <authorList>
            <person name="Cheng C.C."/>
            <person name="Rivera-Colon A.G."/>
            <person name="Minhas B.F."/>
            <person name="Wilson L."/>
            <person name="Rayamajhi N."/>
            <person name="Vargas-Chacoff L."/>
            <person name="Catchen J.M."/>
        </authorList>
    </citation>
    <scope>NUCLEOTIDE SEQUENCE [LARGE SCALE GENOMIC DNA]</scope>
    <source>
        <strain evidence="2">JMC-PN-2008</strain>
    </source>
</reference>
<feature type="region of interest" description="Disordered" evidence="1">
    <location>
        <begin position="1"/>
        <end position="25"/>
    </location>
</feature>
<reference evidence="2 3" key="2">
    <citation type="journal article" date="2023" name="Mol. Biol. Evol.">
        <title>Genomics of Secondarily Temperate Adaptation in the Only Non-Antarctic Icefish.</title>
        <authorList>
            <person name="Rivera-Colon A.G."/>
            <person name="Rayamajhi N."/>
            <person name="Minhas B.F."/>
            <person name="Madrigal G."/>
            <person name="Bilyk K.T."/>
            <person name="Yoon V."/>
            <person name="Hune M."/>
            <person name="Gregory S."/>
            <person name="Cheng C.H.C."/>
            <person name="Catchen J.M."/>
        </authorList>
    </citation>
    <scope>NUCLEOTIDE SEQUENCE [LARGE SCALE GENOMIC DNA]</scope>
    <source>
        <strain evidence="2">JMC-PN-2008</strain>
    </source>
</reference>
<dbReference type="Proteomes" id="UP001346869">
    <property type="component" value="Unassembled WGS sequence"/>
</dbReference>
<name>A0AAN7X4S4_ELEMC</name>
<dbReference type="EMBL" id="JAUZQC010000019">
    <property type="protein sequence ID" value="KAK5854004.1"/>
    <property type="molecule type" value="Genomic_DNA"/>
</dbReference>